<reference evidence="4" key="1">
    <citation type="journal article" date="2014" name="Science">
        <title>Ancient hybridizations among the ancestral genomes of bread wheat.</title>
        <authorList>
            <consortium name="International Wheat Genome Sequencing Consortium,"/>
            <person name="Marcussen T."/>
            <person name="Sandve S.R."/>
            <person name="Heier L."/>
            <person name="Spannagl M."/>
            <person name="Pfeifer M."/>
            <person name="Jakobsen K.S."/>
            <person name="Wulff B.B."/>
            <person name="Steuernagel B."/>
            <person name="Mayer K.F."/>
            <person name="Olsen O.A."/>
        </authorList>
    </citation>
    <scope>NUCLEOTIDE SEQUENCE [LARGE SCALE GENOMIC DNA]</scope>
    <source>
        <strain evidence="4">cv. AL8/78</strain>
    </source>
</reference>
<proteinExistence type="predicted"/>
<accession>A0A453EE88</accession>
<feature type="signal peptide" evidence="2">
    <location>
        <begin position="1"/>
        <end position="21"/>
    </location>
</feature>
<reference evidence="3" key="4">
    <citation type="submission" date="2019-03" db="UniProtKB">
        <authorList>
            <consortium name="EnsemblPlants"/>
        </authorList>
    </citation>
    <scope>IDENTIFICATION</scope>
</reference>
<sequence length="63" mass="6727">MKLLCILTVVLALASVEPAVSSSPRRYENPSSPSATPSPTPETPSSSWRRNRASTLRCSLPTA</sequence>
<evidence type="ECO:0000256" key="2">
    <source>
        <dbReference type="SAM" id="SignalP"/>
    </source>
</evidence>
<reference evidence="3" key="5">
    <citation type="journal article" date="2021" name="G3 (Bethesda)">
        <title>Aegilops tauschii genome assembly Aet v5.0 features greater sequence contiguity and improved annotation.</title>
        <authorList>
            <person name="Wang L."/>
            <person name="Zhu T."/>
            <person name="Rodriguez J.C."/>
            <person name="Deal K.R."/>
            <person name="Dubcovsky J."/>
            <person name="McGuire P.E."/>
            <person name="Lux T."/>
            <person name="Spannagl M."/>
            <person name="Mayer K.F.X."/>
            <person name="Baldrich P."/>
            <person name="Meyers B.C."/>
            <person name="Huo N."/>
            <person name="Gu Y.Q."/>
            <person name="Zhou H."/>
            <person name="Devos K.M."/>
            <person name="Bennetzen J.L."/>
            <person name="Unver T."/>
            <person name="Budak H."/>
            <person name="Gulick P.J."/>
            <person name="Galiba G."/>
            <person name="Kalapos B."/>
            <person name="Nelson D.R."/>
            <person name="Li P."/>
            <person name="You F.M."/>
            <person name="Luo M.C."/>
            <person name="Dvorak J."/>
        </authorList>
    </citation>
    <scope>NUCLEOTIDE SEQUENCE [LARGE SCALE GENOMIC DNA]</scope>
    <source>
        <strain evidence="3">cv. AL8/78</strain>
    </source>
</reference>
<dbReference type="Gramene" id="AET3Gv20314200.8">
    <property type="protein sequence ID" value="AET3Gv20314200.8"/>
    <property type="gene ID" value="AET3Gv20314200"/>
</dbReference>
<dbReference type="AlphaFoldDB" id="A0A453EE88"/>
<dbReference type="EnsemblPlants" id="AET3Gv20314200.8">
    <property type="protein sequence ID" value="AET3Gv20314200.8"/>
    <property type="gene ID" value="AET3Gv20314200"/>
</dbReference>
<protein>
    <submittedName>
        <fullName evidence="3">Uncharacterized protein</fullName>
    </submittedName>
</protein>
<evidence type="ECO:0000313" key="4">
    <source>
        <dbReference type="Proteomes" id="UP000015105"/>
    </source>
</evidence>
<evidence type="ECO:0000256" key="1">
    <source>
        <dbReference type="SAM" id="MobiDB-lite"/>
    </source>
</evidence>
<keyword evidence="2" id="KW-0732">Signal</keyword>
<feature type="chain" id="PRO_5019198001" evidence="2">
    <location>
        <begin position="22"/>
        <end position="63"/>
    </location>
</feature>
<keyword evidence="4" id="KW-1185">Reference proteome</keyword>
<reference evidence="4" key="2">
    <citation type="journal article" date="2017" name="Nat. Plants">
        <title>The Aegilops tauschii genome reveals multiple impacts of transposons.</title>
        <authorList>
            <person name="Zhao G."/>
            <person name="Zou C."/>
            <person name="Li K."/>
            <person name="Wang K."/>
            <person name="Li T."/>
            <person name="Gao L."/>
            <person name="Zhang X."/>
            <person name="Wang H."/>
            <person name="Yang Z."/>
            <person name="Liu X."/>
            <person name="Jiang W."/>
            <person name="Mao L."/>
            <person name="Kong X."/>
            <person name="Jiao Y."/>
            <person name="Jia J."/>
        </authorList>
    </citation>
    <scope>NUCLEOTIDE SEQUENCE [LARGE SCALE GENOMIC DNA]</scope>
    <source>
        <strain evidence="4">cv. AL8/78</strain>
    </source>
</reference>
<feature type="compositionally biased region" description="Polar residues" evidence="1">
    <location>
        <begin position="53"/>
        <end position="63"/>
    </location>
</feature>
<name>A0A453EE88_AEGTS</name>
<feature type="region of interest" description="Disordered" evidence="1">
    <location>
        <begin position="19"/>
        <end position="63"/>
    </location>
</feature>
<reference evidence="3" key="3">
    <citation type="journal article" date="2017" name="Nature">
        <title>Genome sequence of the progenitor of the wheat D genome Aegilops tauschii.</title>
        <authorList>
            <person name="Luo M.C."/>
            <person name="Gu Y.Q."/>
            <person name="Puiu D."/>
            <person name="Wang H."/>
            <person name="Twardziok S.O."/>
            <person name="Deal K.R."/>
            <person name="Huo N."/>
            <person name="Zhu T."/>
            <person name="Wang L."/>
            <person name="Wang Y."/>
            <person name="McGuire P.E."/>
            <person name="Liu S."/>
            <person name="Long H."/>
            <person name="Ramasamy R.K."/>
            <person name="Rodriguez J.C."/>
            <person name="Van S.L."/>
            <person name="Yuan L."/>
            <person name="Wang Z."/>
            <person name="Xia Z."/>
            <person name="Xiao L."/>
            <person name="Anderson O.D."/>
            <person name="Ouyang S."/>
            <person name="Liang Y."/>
            <person name="Zimin A.V."/>
            <person name="Pertea G."/>
            <person name="Qi P."/>
            <person name="Bennetzen J.L."/>
            <person name="Dai X."/>
            <person name="Dawson M.W."/>
            <person name="Muller H.G."/>
            <person name="Kugler K."/>
            <person name="Rivarola-Duarte L."/>
            <person name="Spannagl M."/>
            <person name="Mayer K.F.X."/>
            <person name="Lu F.H."/>
            <person name="Bevan M.W."/>
            <person name="Leroy P."/>
            <person name="Li P."/>
            <person name="You F.M."/>
            <person name="Sun Q."/>
            <person name="Liu Z."/>
            <person name="Lyons E."/>
            <person name="Wicker T."/>
            <person name="Salzberg S.L."/>
            <person name="Devos K.M."/>
            <person name="Dvorak J."/>
        </authorList>
    </citation>
    <scope>NUCLEOTIDE SEQUENCE [LARGE SCALE GENOMIC DNA]</scope>
    <source>
        <strain evidence="3">cv. AL8/78</strain>
    </source>
</reference>
<organism evidence="3 4">
    <name type="scientific">Aegilops tauschii subsp. strangulata</name>
    <name type="common">Goatgrass</name>
    <dbReference type="NCBI Taxonomy" id="200361"/>
    <lineage>
        <taxon>Eukaryota</taxon>
        <taxon>Viridiplantae</taxon>
        <taxon>Streptophyta</taxon>
        <taxon>Embryophyta</taxon>
        <taxon>Tracheophyta</taxon>
        <taxon>Spermatophyta</taxon>
        <taxon>Magnoliopsida</taxon>
        <taxon>Liliopsida</taxon>
        <taxon>Poales</taxon>
        <taxon>Poaceae</taxon>
        <taxon>BOP clade</taxon>
        <taxon>Pooideae</taxon>
        <taxon>Triticodae</taxon>
        <taxon>Triticeae</taxon>
        <taxon>Triticinae</taxon>
        <taxon>Aegilops</taxon>
    </lineage>
</organism>
<dbReference type="Proteomes" id="UP000015105">
    <property type="component" value="Chromosome 3D"/>
</dbReference>
<evidence type="ECO:0000313" key="3">
    <source>
        <dbReference type="EnsemblPlants" id="AET3Gv20314200.8"/>
    </source>
</evidence>